<gene>
    <name evidence="1" type="ORF">K443DRAFT_481928</name>
</gene>
<evidence type="ECO:0000313" key="2">
    <source>
        <dbReference type="Proteomes" id="UP000054477"/>
    </source>
</evidence>
<sequence length="115" mass="13074">MASVTNGIQSGWSNCNTFIPVNHPQVTQDRRQTETRLWWSPFGFYVRNRLVAEVYGLFPLSATFGAPDHASYSSPRMSYPHASQHDKRYRQRLHGAVERLVMKQSVCGPPAQLPV</sequence>
<accession>A0A0C9X4W9</accession>
<protein>
    <submittedName>
        <fullName evidence="1">Uncharacterized protein</fullName>
    </submittedName>
</protein>
<reference evidence="1 2" key="1">
    <citation type="submission" date="2014-04" db="EMBL/GenBank/DDBJ databases">
        <authorList>
            <consortium name="DOE Joint Genome Institute"/>
            <person name="Kuo A."/>
            <person name="Kohler A."/>
            <person name="Nagy L.G."/>
            <person name="Floudas D."/>
            <person name="Copeland A."/>
            <person name="Barry K.W."/>
            <person name="Cichocki N."/>
            <person name="Veneault-Fourrey C."/>
            <person name="LaButti K."/>
            <person name="Lindquist E.A."/>
            <person name="Lipzen A."/>
            <person name="Lundell T."/>
            <person name="Morin E."/>
            <person name="Murat C."/>
            <person name="Sun H."/>
            <person name="Tunlid A."/>
            <person name="Henrissat B."/>
            <person name="Grigoriev I.V."/>
            <person name="Hibbett D.S."/>
            <person name="Martin F."/>
            <person name="Nordberg H.P."/>
            <person name="Cantor M.N."/>
            <person name="Hua S.X."/>
        </authorList>
    </citation>
    <scope>NUCLEOTIDE SEQUENCE [LARGE SCALE GENOMIC DNA]</scope>
    <source>
        <strain evidence="1 2">LaAM-08-1</strain>
    </source>
</reference>
<dbReference type="HOGENOM" id="CLU_2109429_0_0_1"/>
<evidence type="ECO:0000313" key="1">
    <source>
        <dbReference type="EMBL" id="KIJ91522.1"/>
    </source>
</evidence>
<dbReference type="Proteomes" id="UP000054477">
    <property type="component" value="Unassembled WGS sequence"/>
</dbReference>
<keyword evidence="2" id="KW-1185">Reference proteome</keyword>
<organism evidence="1 2">
    <name type="scientific">Laccaria amethystina LaAM-08-1</name>
    <dbReference type="NCBI Taxonomy" id="1095629"/>
    <lineage>
        <taxon>Eukaryota</taxon>
        <taxon>Fungi</taxon>
        <taxon>Dikarya</taxon>
        <taxon>Basidiomycota</taxon>
        <taxon>Agaricomycotina</taxon>
        <taxon>Agaricomycetes</taxon>
        <taxon>Agaricomycetidae</taxon>
        <taxon>Agaricales</taxon>
        <taxon>Agaricineae</taxon>
        <taxon>Hydnangiaceae</taxon>
        <taxon>Laccaria</taxon>
    </lineage>
</organism>
<name>A0A0C9X4W9_9AGAR</name>
<dbReference type="EMBL" id="KN838996">
    <property type="protein sequence ID" value="KIJ91522.1"/>
    <property type="molecule type" value="Genomic_DNA"/>
</dbReference>
<proteinExistence type="predicted"/>
<reference evidence="2" key="2">
    <citation type="submission" date="2015-01" db="EMBL/GenBank/DDBJ databases">
        <title>Evolutionary Origins and Diversification of the Mycorrhizal Mutualists.</title>
        <authorList>
            <consortium name="DOE Joint Genome Institute"/>
            <consortium name="Mycorrhizal Genomics Consortium"/>
            <person name="Kohler A."/>
            <person name="Kuo A."/>
            <person name="Nagy L.G."/>
            <person name="Floudas D."/>
            <person name="Copeland A."/>
            <person name="Barry K.W."/>
            <person name="Cichocki N."/>
            <person name="Veneault-Fourrey C."/>
            <person name="LaButti K."/>
            <person name="Lindquist E.A."/>
            <person name="Lipzen A."/>
            <person name="Lundell T."/>
            <person name="Morin E."/>
            <person name="Murat C."/>
            <person name="Riley R."/>
            <person name="Ohm R."/>
            <person name="Sun H."/>
            <person name="Tunlid A."/>
            <person name="Henrissat B."/>
            <person name="Grigoriev I.V."/>
            <person name="Hibbett D.S."/>
            <person name="Martin F."/>
        </authorList>
    </citation>
    <scope>NUCLEOTIDE SEQUENCE [LARGE SCALE GENOMIC DNA]</scope>
    <source>
        <strain evidence="2">LaAM-08-1</strain>
    </source>
</reference>
<dbReference type="AlphaFoldDB" id="A0A0C9X4W9"/>